<dbReference type="GO" id="GO:0043565">
    <property type="term" value="F:sequence-specific DNA binding"/>
    <property type="evidence" value="ECO:0007669"/>
    <property type="project" value="TreeGrafter"/>
</dbReference>
<dbReference type="Gene3D" id="1.10.10.10">
    <property type="entry name" value="Winged helix-like DNA-binding domain superfamily/Winged helix DNA-binding domain"/>
    <property type="match status" value="1"/>
</dbReference>
<keyword evidence="4" id="KW-1185">Reference proteome</keyword>
<accession>H5T889</accession>
<dbReference type="RefSeq" id="WP_006002856.1">
    <property type="nucleotide sequence ID" value="NZ_BAET01000006.1"/>
</dbReference>
<feature type="domain" description="HTH lysR-type" evidence="2">
    <location>
        <begin position="1"/>
        <end position="34"/>
    </location>
</feature>
<dbReference type="PANTHER" id="PTHR30537:SF32">
    <property type="entry name" value="HTH-TYPE TRANSCRIPTIONAL REGULATOR DSDC"/>
    <property type="match status" value="1"/>
</dbReference>
<reference evidence="3 4" key="1">
    <citation type="journal article" date="2012" name="J. Bacteriol.">
        <title>Genome sequence of proteorhodopsin-containing sea ice bacterium Glaciecola punicea ACAM 611T.</title>
        <authorList>
            <person name="Qin Q.-L."/>
            <person name="Xie B.-B."/>
            <person name="Shu Y.-L."/>
            <person name="Rong J.-C."/>
            <person name="Zhao D.-L."/>
            <person name="Zhang X.-Y."/>
            <person name="Chen X.-L."/>
            <person name="Zhou B.-C."/>
            <person name="Zhanga Y.-Z."/>
        </authorList>
    </citation>
    <scope>NUCLEOTIDE SEQUENCE [LARGE SCALE GENOMIC DNA]</scope>
    <source>
        <strain evidence="3 4">ACAM 611</strain>
    </source>
</reference>
<proteinExistence type="inferred from homology"/>
<dbReference type="PANTHER" id="PTHR30537">
    <property type="entry name" value="HTH-TYPE TRANSCRIPTIONAL REGULATOR"/>
    <property type="match status" value="1"/>
</dbReference>
<evidence type="ECO:0000256" key="1">
    <source>
        <dbReference type="ARBA" id="ARBA00009437"/>
    </source>
</evidence>
<dbReference type="STRING" id="56804.BAE46_12875"/>
<comment type="caution">
    <text evidence="3">The sequence shown here is derived from an EMBL/GenBank/DDBJ whole genome shotgun (WGS) entry which is preliminary data.</text>
</comment>
<dbReference type="Pfam" id="PF00126">
    <property type="entry name" value="HTH_1"/>
    <property type="match status" value="1"/>
</dbReference>
<comment type="similarity">
    <text evidence="1">Belongs to the LysR transcriptional regulatory family.</text>
</comment>
<dbReference type="InterPro" id="IPR036388">
    <property type="entry name" value="WH-like_DNA-bd_sf"/>
</dbReference>
<evidence type="ECO:0000313" key="3">
    <source>
        <dbReference type="EMBL" id="GAB54530.1"/>
    </source>
</evidence>
<evidence type="ECO:0000259" key="2">
    <source>
        <dbReference type="PROSITE" id="PS50931"/>
    </source>
</evidence>
<dbReference type="InterPro" id="IPR000847">
    <property type="entry name" value="LysR_HTH_N"/>
</dbReference>
<dbReference type="GO" id="GO:0003700">
    <property type="term" value="F:DNA-binding transcription factor activity"/>
    <property type="evidence" value="ECO:0007669"/>
    <property type="project" value="InterPro"/>
</dbReference>
<dbReference type="InterPro" id="IPR036390">
    <property type="entry name" value="WH_DNA-bd_sf"/>
</dbReference>
<dbReference type="InterPro" id="IPR058163">
    <property type="entry name" value="LysR-type_TF_proteobact-type"/>
</dbReference>
<evidence type="ECO:0000313" key="4">
    <source>
        <dbReference type="Proteomes" id="UP000053586"/>
    </source>
</evidence>
<dbReference type="Proteomes" id="UP000053586">
    <property type="component" value="Unassembled WGS sequence"/>
</dbReference>
<gene>
    <name evidence="3" type="ORF">GPUN_0383</name>
</gene>
<dbReference type="EMBL" id="BAET01000006">
    <property type="protein sequence ID" value="GAB54530.1"/>
    <property type="molecule type" value="Genomic_DNA"/>
</dbReference>
<organism evidence="3 4">
    <name type="scientific">Glaciecola punicea ACAM 611</name>
    <dbReference type="NCBI Taxonomy" id="1121923"/>
    <lineage>
        <taxon>Bacteria</taxon>
        <taxon>Pseudomonadati</taxon>
        <taxon>Pseudomonadota</taxon>
        <taxon>Gammaproteobacteria</taxon>
        <taxon>Alteromonadales</taxon>
        <taxon>Alteromonadaceae</taxon>
        <taxon>Glaciecola</taxon>
    </lineage>
</organism>
<reference evidence="3 4" key="2">
    <citation type="journal article" date="2017" name="Antonie Van Leeuwenhoek">
        <title>Rhizobium rhizosphaerae sp. nov., a novel species isolated from rice rhizosphere.</title>
        <authorList>
            <person name="Zhao J.J."/>
            <person name="Zhang J."/>
            <person name="Zhang R.J."/>
            <person name="Zhang C.W."/>
            <person name="Yin H.Q."/>
            <person name="Zhang X.X."/>
        </authorList>
    </citation>
    <scope>NUCLEOTIDE SEQUENCE [LARGE SCALE GENOMIC DNA]</scope>
    <source>
        <strain evidence="3 4">ACAM 611</strain>
    </source>
</reference>
<sequence length="90" mass="10276">MHVTTGAVSQQISLLEKQLAVRLFERHSKGITLTYAGQQIYAAVEKGLGDIERTIEVFRQEKIPEVEIRVKLTPSFAFYTYSRSGRLLFD</sequence>
<dbReference type="eggNOG" id="COG0583">
    <property type="taxonomic scope" value="Bacteria"/>
</dbReference>
<dbReference type="PROSITE" id="PS50931">
    <property type="entry name" value="HTH_LYSR"/>
    <property type="match status" value="1"/>
</dbReference>
<name>H5T889_9ALTE</name>
<dbReference type="GO" id="GO:0006351">
    <property type="term" value="P:DNA-templated transcription"/>
    <property type="evidence" value="ECO:0007669"/>
    <property type="project" value="TreeGrafter"/>
</dbReference>
<dbReference type="AlphaFoldDB" id="H5T889"/>
<dbReference type="OrthoDB" id="570111at2"/>
<dbReference type="SUPFAM" id="SSF46785">
    <property type="entry name" value="Winged helix' DNA-binding domain"/>
    <property type="match status" value="1"/>
</dbReference>
<protein>
    <recommendedName>
        <fullName evidence="2">HTH lysR-type domain-containing protein</fullName>
    </recommendedName>
</protein>